<dbReference type="SUPFAM" id="SSF57701">
    <property type="entry name" value="Zn2/Cys6 DNA-binding domain"/>
    <property type="match status" value="1"/>
</dbReference>
<dbReference type="EMBL" id="JAGIXG020000007">
    <property type="protein sequence ID" value="KAI6783449.1"/>
    <property type="molecule type" value="Genomic_DNA"/>
</dbReference>
<evidence type="ECO:0000259" key="3">
    <source>
        <dbReference type="PROSITE" id="PS50048"/>
    </source>
</evidence>
<dbReference type="GO" id="GO:0000981">
    <property type="term" value="F:DNA-binding transcription factor activity, RNA polymerase II-specific"/>
    <property type="evidence" value="ECO:0007669"/>
    <property type="project" value="InterPro"/>
</dbReference>
<dbReference type="PANTHER" id="PTHR47256:SF1">
    <property type="entry name" value="ZN(II)2CYS6 TRANSCRIPTION FACTOR (EUROFUNG)"/>
    <property type="match status" value="1"/>
</dbReference>
<name>A0A9P9Y5S1_9HYPO</name>
<evidence type="ECO:0000256" key="2">
    <source>
        <dbReference type="SAM" id="MobiDB-lite"/>
    </source>
</evidence>
<reference evidence="4" key="1">
    <citation type="journal article" date="2021" name="J Fungi (Basel)">
        <title>Genomic and Metabolomic Analyses of the Marine Fungus Emericellopsis cladophorae: Insights into Saltwater Adaptability Mechanisms and Its Biosynthetic Potential.</title>
        <authorList>
            <person name="Goncalves M.F.M."/>
            <person name="Hilario S."/>
            <person name="Van de Peer Y."/>
            <person name="Esteves A.C."/>
            <person name="Alves A."/>
        </authorList>
    </citation>
    <scope>NUCLEOTIDE SEQUENCE</scope>
    <source>
        <strain evidence="4">MUM 19.33</strain>
    </source>
</reference>
<proteinExistence type="predicted"/>
<evidence type="ECO:0000313" key="4">
    <source>
        <dbReference type="EMBL" id="KAI6783449.1"/>
    </source>
</evidence>
<accession>A0A9P9Y5S1</accession>
<evidence type="ECO:0000313" key="5">
    <source>
        <dbReference type="Proteomes" id="UP001055219"/>
    </source>
</evidence>
<dbReference type="PROSITE" id="PS50048">
    <property type="entry name" value="ZN2_CY6_FUNGAL_2"/>
    <property type="match status" value="1"/>
</dbReference>
<dbReference type="PROSITE" id="PS00463">
    <property type="entry name" value="ZN2_CY6_FUNGAL_1"/>
    <property type="match status" value="1"/>
</dbReference>
<dbReference type="SMART" id="SM00066">
    <property type="entry name" value="GAL4"/>
    <property type="match status" value="1"/>
</dbReference>
<dbReference type="CDD" id="cd12148">
    <property type="entry name" value="fungal_TF_MHR"/>
    <property type="match status" value="1"/>
</dbReference>
<dbReference type="OrthoDB" id="10261408at2759"/>
<organism evidence="4 5">
    <name type="scientific">Emericellopsis cladophorae</name>
    <dbReference type="NCBI Taxonomy" id="2686198"/>
    <lineage>
        <taxon>Eukaryota</taxon>
        <taxon>Fungi</taxon>
        <taxon>Dikarya</taxon>
        <taxon>Ascomycota</taxon>
        <taxon>Pezizomycotina</taxon>
        <taxon>Sordariomycetes</taxon>
        <taxon>Hypocreomycetidae</taxon>
        <taxon>Hypocreales</taxon>
        <taxon>Bionectriaceae</taxon>
        <taxon>Emericellopsis</taxon>
    </lineage>
</organism>
<dbReference type="InterPro" id="IPR053187">
    <property type="entry name" value="Notoamide_regulator"/>
</dbReference>
<dbReference type="CDD" id="cd00067">
    <property type="entry name" value="GAL4"/>
    <property type="match status" value="1"/>
</dbReference>
<dbReference type="GO" id="GO:0008270">
    <property type="term" value="F:zinc ion binding"/>
    <property type="evidence" value="ECO:0007669"/>
    <property type="project" value="InterPro"/>
</dbReference>
<keyword evidence="1" id="KW-0539">Nucleus</keyword>
<sequence length="703" mass="78191">MDRRYTPLRSAAPPSAQPGGISESAPLPPKKKRATVVSVACNDCRRKKIRCDGKRPVCSNCEGSRSRCVYRDEAGLSKDSSETVLEMVSLLNSLPSTDMLPLLRRLNAEADASTVLATLRNARGANEGDNRRNSVSIAAPEAVPAVESVDELAALYSAVYPPLAKSGPDLFDSKLYQELISTLGDMKDDSPENESSSDARTDDPELCDARLYKLNIAQWTSVDIASDLAAKCISLYLKMDHPLLGHFDPDSFISDLVSGQTRFCSPLLVNSLLYWGSQMYSAIDPHTYDLALLFCQEAERWWDAERGHASDSVMKLAATVFLSLGYLAQGRDHAVLRYLAEATDMGTRMGFFGAQEVQSSTSTPTGQGEVGSGESYTAWGVFNWTVLMSLFYHQPGIHTPSGHPRKPIPRVALAATSPSPYMGQTLPYLCHFWKIVHQVTILYHEEDRLPWGSRSSVSFAEFKFRELLAWSQSLPRHLDSQHVNTQHVHIMQSVVLYAKDYLACPCADPAPPPCSMWFHAAVLDIFRPFIRDESLADQKFSTFDGGSYTPRSIYARSTAQLKRLLIEYRLNYASASFSILWHTAMIYVANAILDDDSEDWYYYLLVCVYGYQRLSKSWRVARAISKGLLSMAVKKSHMTGNSARQLLHDLQRPDTNSALKEIRATFMLDLGGSDSPRSSTAEHLADSFEANADLQVYTNLLDD</sequence>
<dbReference type="Pfam" id="PF00172">
    <property type="entry name" value="Zn_clus"/>
    <property type="match status" value="1"/>
</dbReference>
<protein>
    <submittedName>
        <fullName evidence="4">Zn(2)-Cys(6) zinc finger domain protein</fullName>
    </submittedName>
</protein>
<dbReference type="Proteomes" id="UP001055219">
    <property type="component" value="Unassembled WGS sequence"/>
</dbReference>
<dbReference type="Gene3D" id="4.10.240.10">
    <property type="entry name" value="Zn(2)-C6 fungal-type DNA-binding domain"/>
    <property type="match status" value="1"/>
</dbReference>
<feature type="domain" description="Zn(2)-C6 fungal-type" evidence="3">
    <location>
        <begin position="40"/>
        <end position="70"/>
    </location>
</feature>
<dbReference type="InterPro" id="IPR001138">
    <property type="entry name" value="Zn2Cys6_DnaBD"/>
</dbReference>
<comment type="caution">
    <text evidence="4">The sequence shown here is derived from an EMBL/GenBank/DDBJ whole genome shotgun (WGS) entry which is preliminary data.</text>
</comment>
<dbReference type="RefSeq" id="XP_051364305.1">
    <property type="nucleotide sequence ID" value="XM_051503901.1"/>
</dbReference>
<dbReference type="InterPro" id="IPR036864">
    <property type="entry name" value="Zn2-C6_fun-type_DNA-bd_sf"/>
</dbReference>
<keyword evidence="5" id="KW-1185">Reference proteome</keyword>
<dbReference type="AlphaFoldDB" id="A0A9P9Y5S1"/>
<evidence type="ECO:0000256" key="1">
    <source>
        <dbReference type="ARBA" id="ARBA00023242"/>
    </source>
</evidence>
<feature type="region of interest" description="Disordered" evidence="2">
    <location>
        <begin position="1"/>
        <end position="32"/>
    </location>
</feature>
<reference evidence="4" key="2">
    <citation type="submission" date="2022-07" db="EMBL/GenBank/DDBJ databases">
        <authorList>
            <person name="Goncalves M.F.M."/>
            <person name="Hilario S."/>
            <person name="Van De Peer Y."/>
            <person name="Esteves A.C."/>
            <person name="Alves A."/>
        </authorList>
    </citation>
    <scope>NUCLEOTIDE SEQUENCE</scope>
    <source>
        <strain evidence="4">MUM 19.33</strain>
    </source>
</reference>
<dbReference type="GeneID" id="75831961"/>
<dbReference type="PANTHER" id="PTHR47256">
    <property type="entry name" value="ZN(II)2CYS6 TRANSCRIPTION FACTOR (EUROFUNG)-RELATED"/>
    <property type="match status" value="1"/>
</dbReference>
<gene>
    <name evidence="4" type="ORF">J7T54_005478</name>
</gene>